<evidence type="ECO:0000313" key="4">
    <source>
        <dbReference type="Proteomes" id="UP000027265"/>
    </source>
</evidence>
<feature type="compositionally biased region" description="Acidic residues" evidence="1">
    <location>
        <begin position="599"/>
        <end position="609"/>
    </location>
</feature>
<dbReference type="Proteomes" id="UP000027265">
    <property type="component" value="Unassembled WGS sequence"/>
</dbReference>
<feature type="compositionally biased region" description="Polar residues" evidence="1">
    <location>
        <begin position="481"/>
        <end position="490"/>
    </location>
</feature>
<evidence type="ECO:0000313" key="3">
    <source>
        <dbReference type="EMBL" id="KDQ64907.1"/>
    </source>
</evidence>
<feature type="compositionally biased region" description="Polar residues" evidence="1">
    <location>
        <begin position="11"/>
        <end position="20"/>
    </location>
</feature>
<dbReference type="InParanoid" id="A0A067QMZ4"/>
<feature type="compositionally biased region" description="Polar residues" evidence="1">
    <location>
        <begin position="511"/>
        <end position="538"/>
    </location>
</feature>
<feature type="transmembrane region" description="Helical" evidence="2">
    <location>
        <begin position="791"/>
        <end position="813"/>
    </location>
</feature>
<gene>
    <name evidence="3" type="ORF">JAAARDRAFT_241650</name>
</gene>
<keyword evidence="4" id="KW-1185">Reference proteome</keyword>
<feature type="region of interest" description="Disordered" evidence="1">
    <location>
        <begin position="481"/>
        <end position="609"/>
    </location>
</feature>
<dbReference type="HOGENOM" id="CLU_346138_0_0_1"/>
<feature type="compositionally biased region" description="Polar residues" evidence="1">
    <location>
        <begin position="88"/>
        <end position="102"/>
    </location>
</feature>
<feature type="region of interest" description="Disordered" evidence="1">
    <location>
        <begin position="157"/>
        <end position="268"/>
    </location>
</feature>
<evidence type="ECO:0000256" key="1">
    <source>
        <dbReference type="SAM" id="MobiDB-lite"/>
    </source>
</evidence>
<keyword evidence="2" id="KW-0812">Transmembrane</keyword>
<keyword evidence="2" id="KW-1133">Transmembrane helix</keyword>
<accession>A0A067QMZ4</accession>
<proteinExistence type="predicted"/>
<keyword evidence="2" id="KW-0472">Membrane</keyword>
<organism evidence="3 4">
    <name type="scientific">Jaapia argillacea MUCL 33604</name>
    <dbReference type="NCBI Taxonomy" id="933084"/>
    <lineage>
        <taxon>Eukaryota</taxon>
        <taxon>Fungi</taxon>
        <taxon>Dikarya</taxon>
        <taxon>Basidiomycota</taxon>
        <taxon>Agaricomycotina</taxon>
        <taxon>Agaricomycetes</taxon>
        <taxon>Agaricomycetidae</taxon>
        <taxon>Jaapiales</taxon>
        <taxon>Jaapiaceae</taxon>
        <taxon>Jaapia</taxon>
    </lineage>
</organism>
<evidence type="ECO:0000256" key="2">
    <source>
        <dbReference type="SAM" id="Phobius"/>
    </source>
</evidence>
<reference evidence="4" key="1">
    <citation type="journal article" date="2014" name="Proc. Natl. Acad. Sci. U.S.A.">
        <title>Extensive sampling of basidiomycete genomes demonstrates inadequacy of the white-rot/brown-rot paradigm for wood decay fungi.</title>
        <authorList>
            <person name="Riley R."/>
            <person name="Salamov A.A."/>
            <person name="Brown D.W."/>
            <person name="Nagy L.G."/>
            <person name="Floudas D."/>
            <person name="Held B.W."/>
            <person name="Levasseur A."/>
            <person name="Lombard V."/>
            <person name="Morin E."/>
            <person name="Otillar R."/>
            <person name="Lindquist E.A."/>
            <person name="Sun H."/>
            <person name="LaButti K.M."/>
            <person name="Schmutz J."/>
            <person name="Jabbour D."/>
            <person name="Luo H."/>
            <person name="Baker S.E."/>
            <person name="Pisabarro A.G."/>
            <person name="Walton J.D."/>
            <person name="Blanchette R.A."/>
            <person name="Henrissat B."/>
            <person name="Martin F."/>
            <person name="Cullen D."/>
            <person name="Hibbett D.S."/>
            <person name="Grigoriev I.V."/>
        </authorList>
    </citation>
    <scope>NUCLEOTIDE SEQUENCE [LARGE SCALE GENOMIC DNA]</scope>
    <source>
        <strain evidence="4">MUCL 33604</strain>
    </source>
</reference>
<dbReference type="EMBL" id="KL197709">
    <property type="protein sequence ID" value="KDQ64907.1"/>
    <property type="molecule type" value="Genomic_DNA"/>
</dbReference>
<feature type="region of interest" description="Disordered" evidence="1">
    <location>
        <begin position="1"/>
        <end position="123"/>
    </location>
</feature>
<sequence length="816" mass="87509">MSLRLTGEQLPLTSFLSGSRRNTKENTPIRGRNKRRRDDDEGVEGELPSKKGKGKTRPPLAETVAPNVTKKRKQDTPQVNSVKDLLVASSSKRTNTAHSTSIRPGPLRVVPAEPTPSGPVEPDVIDLTALSSSDIEFEPVSTSRAPLTIARQLRAPLVGGAFPTPPPTVPPLQKHPSRPELSSPPKSPPNRPRTNLVRRVVRPPAVILPTPQSPVRRRGGAARPSHLGKLTFGPRTPTKSPSRSTPRKGRTGQRSSPAVPGTPTPARYRLAVRSSSPIDMLKAPDFGSPSREVVAPSDAGEIDVIIPGDDVDPFVVPSSQAIVPSSQTFEMLCPPPSSGLHHDSSALERPVLASFSTFALVMELPSSAEFVPSSQTQELLMPTMSPPAGKSVSIPLRNSSPNRMPLTAKETLRAEFSHLPPPRRPLTLMGPPSLIITSSEIIPSSQSQTEKELVVQPPLPQNNPSQHVNPTAATQGSFTQVSSCVPSQPSTPLAVPLTKPPPLKVVRGSPSVHTPPTHTSSQSLTQMFTSPPRITSSYRDAHSKLGPSSNLPTPLRAFRDMFDSEPSWMASSQPAPGGRQEDSANGASKIPSLQKRPAEDDDSCTEPESDDVMAAPLAVAAARTTVITTAFAQESVKRSLQHSPTLLGAESQAGYSLPSASQDFGDGSSFYRGATPLTLPSESMYGSHAPIRPRLSFRSFPSVAKDFRDMFEGDGSFPDDFPESLSRTALSGELNLAVIPVCSPCYTLHVTCHIQCRSRAAFVSKAHTGQAAGAPIPVVYLTLSRALCDRIFSLVWVLFLFLPFTMDVARYVICDN</sequence>
<name>A0A067QMZ4_9AGAM</name>
<dbReference type="AlphaFoldDB" id="A0A067QMZ4"/>
<dbReference type="OrthoDB" id="3059337at2759"/>
<protein>
    <submittedName>
        <fullName evidence="3">Uncharacterized protein</fullName>
    </submittedName>
</protein>